<gene>
    <name evidence="7" type="ORF">PSM36_0168</name>
</gene>
<dbReference type="KEGG" id="psac:PSM36_0168"/>
<dbReference type="GO" id="GO:0046872">
    <property type="term" value="F:metal ion binding"/>
    <property type="evidence" value="ECO:0007669"/>
    <property type="project" value="UniProtKB-KW"/>
</dbReference>
<dbReference type="NCBIfam" id="TIGR03916">
    <property type="entry name" value="rSAM_link_UDG"/>
    <property type="match status" value="1"/>
</dbReference>
<evidence type="ECO:0000259" key="6">
    <source>
        <dbReference type="Pfam" id="PF04055"/>
    </source>
</evidence>
<dbReference type="Gene3D" id="3.20.20.70">
    <property type="entry name" value="Aldolase class I"/>
    <property type="match status" value="1"/>
</dbReference>
<keyword evidence="3" id="KW-0479">Metal-binding</keyword>
<dbReference type="InterPro" id="IPR007197">
    <property type="entry name" value="rSAM"/>
</dbReference>
<sequence length="420" mass="47549">MNEKTLEKLQILADAAKYDVSCASSGTSRSNVKGGIGTAAGWGICHSFTPDGRCISLFKILLTNHCIYDCAYCSNRRSNDVKRAAFTAEELAELTIEFYRRNYIEGLFLSSGVMRNPDYTMERMVRVVKLLREVHRFNGYIHMKTIPGASSELIAQAGVLVDRMSVNLEIPSEQNLKLLAPEKDYPSVFAPMRFIQQGMLESAEDRKKFRSAPKFVPAGQSTQVIIGATPDNDKQILSLASALYKRPSFKRVYYSGYIPVNSGDSRLPALSKPPLVRENRLYQADWLMRFYEFKAGELVDDSHPDLDLDVDPKMGWALRHPEFFPIDVNTAPYEMILRVPGIGVKSAKLIVTSRRYGRLSSEQLKKIGVVMKRAQYFIACRELPMQTVNELTPQYVRRQVSQKQKKAAAELLQYSIDWGE</sequence>
<dbReference type="RefSeq" id="WP_076928373.1">
    <property type="nucleotide sequence ID" value="NZ_LT605205.1"/>
</dbReference>
<dbReference type="CDD" id="cd01335">
    <property type="entry name" value="Radical_SAM"/>
    <property type="match status" value="1"/>
</dbReference>
<dbReference type="EMBL" id="LT605205">
    <property type="protein sequence ID" value="SCD19004.1"/>
    <property type="molecule type" value="Genomic_DNA"/>
</dbReference>
<dbReference type="Proteomes" id="UP000187464">
    <property type="component" value="Chromosome I"/>
</dbReference>
<dbReference type="PANTHER" id="PTHR21180">
    <property type="entry name" value="ENDONUCLEASE/EXONUCLEASE/PHOSPHATASE FAMILY DOMAIN-CONTAINING PROTEIN 1"/>
    <property type="match status" value="1"/>
</dbReference>
<evidence type="ECO:0000313" key="8">
    <source>
        <dbReference type="Proteomes" id="UP000187464"/>
    </source>
</evidence>
<keyword evidence="2" id="KW-0949">S-adenosyl-L-methionine</keyword>
<dbReference type="SFLD" id="SFLDG01102">
    <property type="entry name" value="Uncharacterised_Radical_SAM_Su"/>
    <property type="match status" value="1"/>
</dbReference>
<dbReference type="InterPro" id="IPR013785">
    <property type="entry name" value="Aldolase_TIM"/>
</dbReference>
<comment type="cofactor">
    <cofactor evidence="1">
        <name>[4Fe-4S] cluster</name>
        <dbReference type="ChEBI" id="CHEBI:49883"/>
    </cofactor>
</comment>
<dbReference type="Gene3D" id="1.10.150.320">
    <property type="entry name" value="Photosystem II 12 kDa extrinsic protein"/>
    <property type="match status" value="1"/>
</dbReference>
<proteinExistence type="predicted"/>
<feature type="domain" description="Radical SAM core" evidence="6">
    <location>
        <begin position="61"/>
        <end position="185"/>
    </location>
</feature>
<organism evidence="7 8">
    <name type="scientific">Proteiniphilum saccharofermentans</name>
    <dbReference type="NCBI Taxonomy" id="1642647"/>
    <lineage>
        <taxon>Bacteria</taxon>
        <taxon>Pseudomonadati</taxon>
        <taxon>Bacteroidota</taxon>
        <taxon>Bacteroidia</taxon>
        <taxon>Bacteroidales</taxon>
        <taxon>Dysgonomonadaceae</taxon>
        <taxon>Proteiniphilum</taxon>
    </lineage>
</organism>
<accession>A0A1R3T609</accession>
<dbReference type="InterPro" id="IPR051675">
    <property type="entry name" value="Endo/Exo/Phosphatase_dom_1"/>
</dbReference>
<dbReference type="SUPFAM" id="SSF47781">
    <property type="entry name" value="RuvA domain 2-like"/>
    <property type="match status" value="1"/>
</dbReference>
<dbReference type="GO" id="GO:0051536">
    <property type="term" value="F:iron-sulfur cluster binding"/>
    <property type="evidence" value="ECO:0007669"/>
    <property type="project" value="UniProtKB-KW"/>
</dbReference>
<evidence type="ECO:0000256" key="1">
    <source>
        <dbReference type="ARBA" id="ARBA00001966"/>
    </source>
</evidence>
<evidence type="ECO:0000256" key="4">
    <source>
        <dbReference type="ARBA" id="ARBA00023004"/>
    </source>
</evidence>
<evidence type="ECO:0000256" key="5">
    <source>
        <dbReference type="ARBA" id="ARBA00023014"/>
    </source>
</evidence>
<dbReference type="SUPFAM" id="SSF102114">
    <property type="entry name" value="Radical SAM enzymes"/>
    <property type="match status" value="1"/>
</dbReference>
<evidence type="ECO:0000256" key="3">
    <source>
        <dbReference type="ARBA" id="ARBA00022723"/>
    </source>
</evidence>
<dbReference type="GO" id="GO:0003824">
    <property type="term" value="F:catalytic activity"/>
    <property type="evidence" value="ECO:0007669"/>
    <property type="project" value="InterPro"/>
</dbReference>
<keyword evidence="8" id="KW-1185">Reference proteome</keyword>
<dbReference type="STRING" id="1642647.PSM36_0168"/>
<dbReference type="Pfam" id="PF04055">
    <property type="entry name" value="Radical_SAM"/>
    <property type="match status" value="1"/>
</dbReference>
<dbReference type="PANTHER" id="PTHR21180:SF9">
    <property type="entry name" value="TYPE II SECRETION SYSTEM PROTEIN K"/>
    <property type="match status" value="1"/>
</dbReference>
<dbReference type="InterPro" id="IPR023874">
    <property type="entry name" value="DNA_rSAM_put"/>
</dbReference>
<keyword evidence="5" id="KW-0411">Iron-sulfur</keyword>
<dbReference type="InterPro" id="IPR010994">
    <property type="entry name" value="RuvA_2-like"/>
</dbReference>
<protein>
    <submittedName>
        <fullName evidence="7">Putative DNA modification/repair radical SAM protein</fullName>
    </submittedName>
</protein>
<evidence type="ECO:0000313" key="7">
    <source>
        <dbReference type="EMBL" id="SCD19004.1"/>
    </source>
</evidence>
<dbReference type="SFLD" id="SFLDS00029">
    <property type="entry name" value="Radical_SAM"/>
    <property type="match status" value="1"/>
</dbReference>
<dbReference type="InterPro" id="IPR058240">
    <property type="entry name" value="rSAM_sf"/>
</dbReference>
<name>A0A1R3T609_9BACT</name>
<keyword evidence="4" id="KW-0408">Iron</keyword>
<evidence type="ECO:0000256" key="2">
    <source>
        <dbReference type="ARBA" id="ARBA00022691"/>
    </source>
</evidence>
<dbReference type="AlphaFoldDB" id="A0A1R3T609"/>
<reference evidence="7 8" key="1">
    <citation type="submission" date="2016-08" db="EMBL/GenBank/DDBJ databases">
        <authorList>
            <person name="Seilhamer J.J."/>
        </authorList>
    </citation>
    <scope>NUCLEOTIDE SEQUENCE [LARGE SCALE GENOMIC DNA]</scope>
    <source>
        <strain evidence="7">M3/6</strain>
    </source>
</reference>